<comment type="caution">
    <text evidence="1">The sequence shown here is derived from an EMBL/GenBank/DDBJ whole genome shotgun (WGS) entry which is preliminary data.</text>
</comment>
<keyword evidence="2" id="KW-1185">Reference proteome</keyword>
<dbReference type="Proteomes" id="UP001075354">
    <property type="component" value="Chromosome 13"/>
</dbReference>
<accession>A0AAV7X7C8</accession>
<organism evidence="1 2">
    <name type="scientific">Megalurothrips usitatus</name>
    <name type="common">bean blossom thrips</name>
    <dbReference type="NCBI Taxonomy" id="439358"/>
    <lineage>
        <taxon>Eukaryota</taxon>
        <taxon>Metazoa</taxon>
        <taxon>Ecdysozoa</taxon>
        <taxon>Arthropoda</taxon>
        <taxon>Hexapoda</taxon>
        <taxon>Insecta</taxon>
        <taxon>Pterygota</taxon>
        <taxon>Neoptera</taxon>
        <taxon>Paraneoptera</taxon>
        <taxon>Thysanoptera</taxon>
        <taxon>Terebrantia</taxon>
        <taxon>Thripoidea</taxon>
        <taxon>Thripidae</taxon>
        <taxon>Megalurothrips</taxon>
    </lineage>
</organism>
<sequence length="129" mass="14122">MSLLSDRIVEEVAVSFRVVVTNETAGPAVELIDLVSSSSSDDSGATLEQAALDAPVAAHETVPVNDPVDAPVFNVEVEEFGEMTPQTMDGNVEIFVHFFQRGAPCHPRIGQHLPFLLYLSARVWRCCFY</sequence>
<gene>
    <name evidence="1" type="ORF">ONE63_003465</name>
</gene>
<proteinExistence type="predicted"/>
<dbReference type="EMBL" id="JAPTSV010000013">
    <property type="protein sequence ID" value="KAJ1521830.1"/>
    <property type="molecule type" value="Genomic_DNA"/>
</dbReference>
<dbReference type="AlphaFoldDB" id="A0AAV7X7C8"/>
<reference evidence="1" key="1">
    <citation type="submission" date="2022-12" db="EMBL/GenBank/DDBJ databases">
        <title>Chromosome-level genome assembly of the bean flower thrips Megalurothrips usitatus.</title>
        <authorList>
            <person name="Ma L."/>
            <person name="Liu Q."/>
            <person name="Li H."/>
            <person name="Cai W."/>
        </authorList>
    </citation>
    <scope>NUCLEOTIDE SEQUENCE</scope>
    <source>
        <strain evidence="1">Cailab_2022a</strain>
    </source>
</reference>
<evidence type="ECO:0000313" key="2">
    <source>
        <dbReference type="Proteomes" id="UP001075354"/>
    </source>
</evidence>
<name>A0AAV7X7C8_9NEOP</name>
<evidence type="ECO:0000313" key="1">
    <source>
        <dbReference type="EMBL" id="KAJ1521830.1"/>
    </source>
</evidence>
<protein>
    <submittedName>
        <fullName evidence="1">Uncharacterized protein</fullName>
    </submittedName>
</protein>